<accession>A0ACB8CBH6</accession>
<sequence length="1577" mass="174962">MILRKEYRRKTRPLLWGHCDLARLPLDAYFVGGRSLARAMKKFFQKKILKSSSAKKQSTASLSSQDGHTDEIHGYSIDLARTDSSFTKLHKACWLGDEDRARSAAKKVDVSFQDNESRSPLHLAAARGHVTIVQLLLRAQARIDALDSEGKTPLMKAVEGHHLEAARCLLEQRANPDVPDQNLDTALHLALSTGQADMAALLVQFDADVSARNKEGMSPLYLAAVQQHLDVARLLLDRGAQANAGDNKKKTPLMVASEAGSVGLAQLLLSRGANANAVNDEGCTALDLARRSGHDECVKLLATKTSSAHGGEVETADIESWKSSSDSEASRKGKRLPYNIVIPSPSHLSPQHSVAGHSPSPNHLGIKEHHKPYISSVVVNSSTQQKPATNGELARIEVSAPKDHSLETVGEKMENVVRIPEKEATPKKTPTKPHFEENDIPSWMEGDVSFDDSEGDAKATSLYVPPSVSQKRNSKPEPELHKSVEVLLAYDGQQLRKNAGKESSETLVKELMEEAPKPLKALSADRLSVLSDSDWDSTEEVEELPPNKVMEGTLGRMDTLHGTEEIWERNPSVPVNADEAAKASFPSNSPPTAAPRKSSTSPQRKPSVEQHQPRTDDVGTPQRPPRLSKNRLRSSWSSSSSSAPPSRASPLVIGGSRRPSLLRDSNGRPDSVSPRPPDDPCSTNGGSQIVRKRSNASSRSTKSSVADRQEVTTRAELDEEIQHRKKADLFARELQLQLAKREQAILRDFEAKDTIDSKLADLEQELKSAKGLIKDVRVQQNLLPHLSLSFPYSYKFIVFLQKTVSSTSCLQEIVSEKEKQWSEEREKLLLKINEKDVHLLTTQTTTEFAAIQEKLGALHEVLASLNLKADSAHSIERAEEGISRLLSLSTSALKDLQKLSESAEQTSHLLHGIDNSLHTKGYDLGSDRNANRLFEGDNNQLMTTTWTQNFGSINDTLERLETNQRVLTDTLEEIQAVLASKVSSGSAPQEALNSLYLPSNGHIVTVPSAAAAPDLSDIREGVGRVLDRLDFYADEIKKASQSEVANATQRVVEAFAEYHAATKQEMLNLLNKVGSSQQNALVASSTGHSVVQCCRDDEEAFNGSALSDGFAEIRLNQSTALRELQSLKDELIQMDTSGMFARLESCHEKGIEQVSKIVQPVSTELKSMQVTMQQQHEDLLNRMGEPSNVPSSTQWQEVLHRLDGMLEQTASLRKKDRAGCLRRISADLGENLPDADITAVLNNLATTLTDLKNEVCRRESLRNEATRPSYTAQVQEQSANPTSLTKECLLGDAKLAKERYRSKRALLKYKSELKGIKEKLKSLNHAFDRDGFTSHHQIDRHVSELQRKWFAFMFQIDLVSLKIESDRHYRMDLEISDLKTEMQQIRQQMAREELLKSTLGFTAQPERLDPEETRPKRLEHNGQQDFLFEKYRSDLSAEISNLQRNLSSEPDLHYSWLSSKKDAPEEVKKVDVSANKSFPRRKPPSQSQSTPHRVPLFPEHLPSWPMSPVKRAAPPVPTQSAATRQRVQAMLDESFARHMTARNTFVTAPSIEADGMDAQLKKSLAELTNSLEKTYLV</sequence>
<reference evidence="1" key="1">
    <citation type="submission" date="2020-05" db="EMBL/GenBank/DDBJ databases">
        <title>Large-scale comparative analyses of tick genomes elucidate their genetic diversity and vector capacities.</title>
        <authorList>
            <person name="Jia N."/>
            <person name="Wang J."/>
            <person name="Shi W."/>
            <person name="Du L."/>
            <person name="Sun Y."/>
            <person name="Zhan W."/>
            <person name="Jiang J."/>
            <person name="Wang Q."/>
            <person name="Zhang B."/>
            <person name="Ji P."/>
            <person name="Sakyi L.B."/>
            <person name="Cui X."/>
            <person name="Yuan T."/>
            <person name="Jiang B."/>
            <person name="Yang W."/>
            <person name="Lam T.T.-Y."/>
            <person name="Chang Q."/>
            <person name="Ding S."/>
            <person name="Wang X."/>
            <person name="Zhu J."/>
            <person name="Ruan X."/>
            <person name="Zhao L."/>
            <person name="Wei J."/>
            <person name="Que T."/>
            <person name="Du C."/>
            <person name="Cheng J."/>
            <person name="Dai P."/>
            <person name="Han X."/>
            <person name="Huang E."/>
            <person name="Gao Y."/>
            <person name="Liu J."/>
            <person name="Shao H."/>
            <person name="Ye R."/>
            <person name="Li L."/>
            <person name="Wei W."/>
            <person name="Wang X."/>
            <person name="Wang C."/>
            <person name="Yang T."/>
            <person name="Huo Q."/>
            <person name="Li W."/>
            <person name="Guo W."/>
            <person name="Chen H."/>
            <person name="Zhou L."/>
            <person name="Ni X."/>
            <person name="Tian J."/>
            <person name="Zhou Y."/>
            <person name="Sheng Y."/>
            <person name="Liu T."/>
            <person name="Pan Y."/>
            <person name="Xia L."/>
            <person name="Li J."/>
            <person name="Zhao F."/>
            <person name="Cao W."/>
        </authorList>
    </citation>
    <scope>NUCLEOTIDE SEQUENCE</scope>
    <source>
        <strain evidence="1">Dsil-2018</strain>
    </source>
</reference>
<gene>
    <name evidence="1" type="ORF">HPB49_022017</name>
</gene>
<protein>
    <submittedName>
        <fullName evidence="1">Uncharacterized protein</fullName>
    </submittedName>
</protein>
<dbReference type="EMBL" id="CM023477">
    <property type="protein sequence ID" value="KAH7938268.1"/>
    <property type="molecule type" value="Genomic_DNA"/>
</dbReference>
<organism evidence="1 2">
    <name type="scientific">Dermacentor silvarum</name>
    <name type="common">Tick</name>
    <dbReference type="NCBI Taxonomy" id="543639"/>
    <lineage>
        <taxon>Eukaryota</taxon>
        <taxon>Metazoa</taxon>
        <taxon>Ecdysozoa</taxon>
        <taxon>Arthropoda</taxon>
        <taxon>Chelicerata</taxon>
        <taxon>Arachnida</taxon>
        <taxon>Acari</taxon>
        <taxon>Parasitiformes</taxon>
        <taxon>Ixodida</taxon>
        <taxon>Ixodoidea</taxon>
        <taxon>Ixodidae</taxon>
        <taxon>Rhipicephalinae</taxon>
        <taxon>Dermacentor</taxon>
    </lineage>
</organism>
<dbReference type="Proteomes" id="UP000821865">
    <property type="component" value="Chromosome 8"/>
</dbReference>
<comment type="caution">
    <text evidence="1">The sequence shown here is derived from an EMBL/GenBank/DDBJ whole genome shotgun (WGS) entry which is preliminary data.</text>
</comment>
<keyword evidence="2" id="KW-1185">Reference proteome</keyword>
<evidence type="ECO:0000313" key="1">
    <source>
        <dbReference type="EMBL" id="KAH7938268.1"/>
    </source>
</evidence>
<name>A0ACB8CBH6_DERSI</name>
<proteinExistence type="predicted"/>
<evidence type="ECO:0000313" key="2">
    <source>
        <dbReference type="Proteomes" id="UP000821865"/>
    </source>
</evidence>